<keyword evidence="4" id="KW-1199">Hemostasis impairing toxin</keyword>
<reference evidence="10" key="1">
    <citation type="submission" date="2022-03" db="EMBL/GenBank/DDBJ databases">
        <authorList>
            <person name="Lindestad O."/>
        </authorList>
    </citation>
    <scope>NUCLEOTIDE SEQUENCE</scope>
</reference>
<name>A0A8S4RIP9_9NEOP</name>
<dbReference type="InterPro" id="IPR051333">
    <property type="entry name" value="CLIP_Serine_Protease"/>
</dbReference>
<keyword evidence="2" id="KW-0800">Toxin</keyword>
<keyword evidence="6" id="KW-1205">Fibrinolytic toxin</keyword>
<dbReference type="AlphaFoldDB" id="A0A8S4RIP9"/>
<proteinExistence type="predicted"/>
<accession>A0A8S4RIP9</accession>
<dbReference type="OrthoDB" id="5597713at2759"/>
<feature type="chain" id="PRO_5035872731" evidence="8">
    <location>
        <begin position="21"/>
        <end position="460"/>
    </location>
</feature>
<dbReference type="SUPFAM" id="SSF50494">
    <property type="entry name" value="Trypsin-like serine proteases"/>
    <property type="match status" value="1"/>
</dbReference>
<dbReference type="GO" id="GO:0004252">
    <property type="term" value="F:serine-type endopeptidase activity"/>
    <property type="evidence" value="ECO:0007669"/>
    <property type="project" value="InterPro"/>
</dbReference>
<feature type="compositionally biased region" description="Low complexity" evidence="7">
    <location>
        <begin position="297"/>
        <end position="412"/>
    </location>
</feature>
<feature type="domain" description="Peptidase S1" evidence="9">
    <location>
        <begin position="42"/>
        <end position="283"/>
    </location>
</feature>
<evidence type="ECO:0000256" key="7">
    <source>
        <dbReference type="SAM" id="MobiDB-lite"/>
    </source>
</evidence>
<comment type="caution">
    <text evidence="10">The sequence shown here is derived from an EMBL/GenBank/DDBJ whole genome shotgun (WGS) entry which is preliminary data.</text>
</comment>
<dbReference type="InterPro" id="IPR043504">
    <property type="entry name" value="Peptidase_S1_PA_chymotrypsin"/>
</dbReference>
<evidence type="ECO:0000313" key="11">
    <source>
        <dbReference type="Proteomes" id="UP000838756"/>
    </source>
</evidence>
<dbReference type="Pfam" id="PF00089">
    <property type="entry name" value="Trypsin"/>
    <property type="match status" value="1"/>
</dbReference>
<comment type="function">
    <text evidence="5">Fibrinolytic activity; shows preferential cleavage of Arg-Gly bonds in all three fibrinogen chains. Contact with the caterpillars causes severe bleeding, due the anticoagulant effect of the protein.</text>
</comment>
<organism evidence="10 11">
    <name type="scientific">Pararge aegeria aegeria</name>
    <dbReference type="NCBI Taxonomy" id="348720"/>
    <lineage>
        <taxon>Eukaryota</taxon>
        <taxon>Metazoa</taxon>
        <taxon>Ecdysozoa</taxon>
        <taxon>Arthropoda</taxon>
        <taxon>Hexapoda</taxon>
        <taxon>Insecta</taxon>
        <taxon>Pterygota</taxon>
        <taxon>Neoptera</taxon>
        <taxon>Endopterygota</taxon>
        <taxon>Lepidoptera</taxon>
        <taxon>Glossata</taxon>
        <taxon>Ditrysia</taxon>
        <taxon>Papilionoidea</taxon>
        <taxon>Nymphalidae</taxon>
        <taxon>Satyrinae</taxon>
        <taxon>Satyrini</taxon>
        <taxon>Parargina</taxon>
        <taxon>Pararge</taxon>
    </lineage>
</organism>
<evidence type="ECO:0000313" key="10">
    <source>
        <dbReference type="EMBL" id="CAH2237150.1"/>
    </source>
</evidence>
<evidence type="ECO:0000256" key="1">
    <source>
        <dbReference type="ARBA" id="ARBA00004239"/>
    </source>
</evidence>
<dbReference type="SMART" id="SM00020">
    <property type="entry name" value="Tryp_SPc"/>
    <property type="match status" value="1"/>
</dbReference>
<dbReference type="FunFam" id="2.40.10.10:FF:000068">
    <property type="entry name" value="transmembrane protease serine 2"/>
    <property type="match status" value="1"/>
</dbReference>
<dbReference type="PANTHER" id="PTHR24260:SF145">
    <property type="entry name" value="FI17609P1-RELATED"/>
    <property type="match status" value="1"/>
</dbReference>
<keyword evidence="11" id="KW-1185">Reference proteome</keyword>
<dbReference type="InterPro" id="IPR001254">
    <property type="entry name" value="Trypsin_dom"/>
</dbReference>
<protein>
    <submittedName>
        <fullName evidence="10">Jg11123 protein</fullName>
    </submittedName>
</protein>
<dbReference type="InterPro" id="IPR033116">
    <property type="entry name" value="TRYPSIN_SER"/>
</dbReference>
<dbReference type="GO" id="GO:0005576">
    <property type="term" value="C:extracellular region"/>
    <property type="evidence" value="ECO:0007669"/>
    <property type="project" value="UniProtKB-SubCell"/>
</dbReference>
<evidence type="ECO:0000256" key="5">
    <source>
        <dbReference type="ARBA" id="ARBA00055534"/>
    </source>
</evidence>
<dbReference type="PRINTS" id="PR00722">
    <property type="entry name" value="CHYMOTRYPSIN"/>
</dbReference>
<dbReference type="InterPro" id="IPR009003">
    <property type="entry name" value="Peptidase_S1_PA"/>
</dbReference>
<dbReference type="GO" id="GO:0006508">
    <property type="term" value="P:proteolysis"/>
    <property type="evidence" value="ECO:0007669"/>
    <property type="project" value="InterPro"/>
</dbReference>
<sequence>MSKSVAFLFVLAISQSLVTGNDYVPVDFVENIDNQEAWQSRIVSGWEARPGQHPHQASLRMVNPQGTVSGCGGSVVARQWVITSAHCTASRVTIVVRAGVVSLTRPEAIVESTQYYNHPTFDSSRPNVVQPNDIALVQLPIRLQYTRNLQPIRIQPSADARRNYEELVVYASGFGRTWTNGPTTEVLRWVYLRGVSNPSCASVFGTRVITDTTMCARFFNVTSQSVCQGDSGGPLVHVNERGVPILVGVSSFVAGEPFGCHSGMPSGFARPGPFHAWYQFITGLDFENLNEEEDTTTETPPATTVPTLTTPNTTLPTTTTPNITNPTTTTPNITIPTTTNPNITNPTTTTPNITIPTTATPNITNPTTTTPNITSPTTTSTPNITIPTTISPNITTTTPTPTVTTTTTVSPPTSTPKPEDNDEDDDEEDPELSELLKRLEVKVKVMVRLSKLGRKTQQIA</sequence>
<gene>
    <name evidence="10" type="primary">jg11123</name>
    <name evidence="10" type="ORF">PAEG_LOCUS14454</name>
</gene>
<evidence type="ECO:0000256" key="6">
    <source>
        <dbReference type="ARBA" id="ARBA00084094"/>
    </source>
</evidence>
<dbReference type="Gene3D" id="2.40.10.10">
    <property type="entry name" value="Trypsin-like serine proteases"/>
    <property type="match status" value="1"/>
</dbReference>
<feature type="signal peptide" evidence="8">
    <location>
        <begin position="1"/>
        <end position="20"/>
    </location>
</feature>
<evidence type="ECO:0000256" key="8">
    <source>
        <dbReference type="SAM" id="SignalP"/>
    </source>
</evidence>
<dbReference type="CDD" id="cd00190">
    <property type="entry name" value="Tryp_SPc"/>
    <property type="match status" value="1"/>
</dbReference>
<comment type="subcellular location">
    <subcellularLocation>
        <location evidence="1">Secreted</location>
        <location evidence="1">Extracellular space</location>
    </subcellularLocation>
</comment>
<dbReference type="InterPro" id="IPR001314">
    <property type="entry name" value="Peptidase_S1A"/>
</dbReference>
<dbReference type="EMBL" id="CAKXAJ010025255">
    <property type="protein sequence ID" value="CAH2237150.1"/>
    <property type="molecule type" value="Genomic_DNA"/>
</dbReference>
<feature type="region of interest" description="Disordered" evidence="7">
    <location>
        <begin position="292"/>
        <end position="433"/>
    </location>
</feature>
<keyword evidence="3" id="KW-1015">Disulfide bond</keyword>
<dbReference type="PROSITE" id="PS50240">
    <property type="entry name" value="TRYPSIN_DOM"/>
    <property type="match status" value="1"/>
</dbReference>
<evidence type="ECO:0000259" key="9">
    <source>
        <dbReference type="PROSITE" id="PS50240"/>
    </source>
</evidence>
<evidence type="ECO:0000256" key="4">
    <source>
        <dbReference type="ARBA" id="ARBA00023240"/>
    </source>
</evidence>
<dbReference type="GO" id="GO:0090729">
    <property type="term" value="F:toxin activity"/>
    <property type="evidence" value="ECO:0007669"/>
    <property type="project" value="UniProtKB-KW"/>
</dbReference>
<dbReference type="PANTHER" id="PTHR24260">
    <property type="match status" value="1"/>
</dbReference>
<keyword evidence="8" id="KW-0732">Signal</keyword>
<dbReference type="PROSITE" id="PS00135">
    <property type="entry name" value="TRYPSIN_SER"/>
    <property type="match status" value="1"/>
</dbReference>
<evidence type="ECO:0000256" key="2">
    <source>
        <dbReference type="ARBA" id="ARBA00022656"/>
    </source>
</evidence>
<dbReference type="Proteomes" id="UP000838756">
    <property type="component" value="Unassembled WGS sequence"/>
</dbReference>
<evidence type="ECO:0000256" key="3">
    <source>
        <dbReference type="ARBA" id="ARBA00023157"/>
    </source>
</evidence>
<feature type="compositionally biased region" description="Acidic residues" evidence="7">
    <location>
        <begin position="420"/>
        <end position="432"/>
    </location>
</feature>